<keyword evidence="2" id="KW-1185">Reference proteome</keyword>
<accession>A0A445BL34</accession>
<protein>
    <recommendedName>
        <fullName evidence="3">F-box associated domain-containing protein</fullName>
    </recommendedName>
</protein>
<proteinExistence type="predicted"/>
<evidence type="ECO:0008006" key="3">
    <source>
        <dbReference type="Google" id="ProtNLM"/>
    </source>
</evidence>
<dbReference type="Proteomes" id="UP000289738">
    <property type="component" value="Chromosome A09"/>
</dbReference>
<dbReference type="EMBL" id="SDMP01000009">
    <property type="protein sequence ID" value="RYR39384.1"/>
    <property type="molecule type" value="Genomic_DNA"/>
</dbReference>
<gene>
    <name evidence="1" type="ORF">Ahy_A09g044900</name>
</gene>
<evidence type="ECO:0000313" key="2">
    <source>
        <dbReference type="Proteomes" id="UP000289738"/>
    </source>
</evidence>
<dbReference type="AlphaFoldDB" id="A0A445BL34"/>
<reference evidence="1 2" key="1">
    <citation type="submission" date="2019-01" db="EMBL/GenBank/DDBJ databases">
        <title>Sequencing of cultivated peanut Arachis hypogaea provides insights into genome evolution and oil improvement.</title>
        <authorList>
            <person name="Chen X."/>
        </authorList>
    </citation>
    <scope>NUCLEOTIDE SEQUENCE [LARGE SCALE GENOMIC DNA]</scope>
    <source>
        <strain evidence="2">cv. Fuhuasheng</strain>
        <tissue evidence="1">Leaves</tissue>
    </source>
</reference>
<comment type="caution">
    <text evidence="1">The sequence shown here is derived from an EMBL/GenBank/DDBJ whole genome shotgun (WGS) entry which is preliminary data.</text>
</comment>
<organism evidence="1 2">
    <name type="scientific">Arachis hypogaea</name>
    <name type="common">Peanut</name>
    <dbReference type="NCBI Taxonomy" id="3818"/>
    <lineage>
        <taxon>Eukaryota</taxon>
        <taxon>Viridiplantae</taxon>
        <taxon>Streptophyta</taxon>
        <taxon>Embryophyta</taxon>
        <taxon>Tracheophyta</taxon>
        <taxon>Spermatophyta</taxon>
        <taxon>Magnoliopsida</taxon>
        <taxon>eudicotyledons</taxon>
        <taxon>Gunneridae</taxon>
        <taxon>Pentapetalae</taxon>
        <taxon>rosids</taxon>
        <taxon>fabids</taxon>
        <taxon>Fabales</taxon>
        <taxon>Fabaceae</taxon>
        <taxon>Papilionoideae</taxon>
        <taxon>50 kb inversion clade</taxon>
        <taxon>dalbergioids sensu lato</taxon>
        <taxon>Dalbergieae</taxon>
        <taxon>Pterocarpus clade</taxon>
        <taxon>Arachis</taxon>
    </lineage>
</organism>
<sequence>MIDFILISDWPLGCNFLCPSYVQGVDFWYVVNHGIVYWLNWNNHAQKSPQYIVHFLIFTNKFGFILIPVEARVMIQRPLICEACLYYAVTIIGGLSEKLKKAIKNTLGSCRFSFGIMDQQNLQIKDTSQPTRGTQFTNTKEEHFKWWNSHFVQEIIRRWKSKDCSLFAHFGYFFDWTKSIDWVMNMSALTGETSPLHFPFLLTTEGWFQIVGVENGINCIRYSSMGNKSYLLTWNPIFRYSKIIYDPNKHYCEGCPFLYSFMYYPNMLDYALLHVYMKNSDSSTCVLTIYTRFRRNWNVIISCPEKARRLNPAYVSVNGVVYWVSVITNEDIIQPPYIVSFNIITYSFD</sequence>
<name>A0A445BL34_ARAHY</name>
<evidence type="ECO:0000313" key="1">
    <source>
        <dbReference type="EMBL" id="RYR39384.1"/>
    </source>
</evidence>